<evidence type="ECO:0000313" key="2">
    <source>
        <dbReference type="EMBL" id="TNN33666.1"/>
    </source>
</evidence>
<reference evidence="2 3" key="1">
    <citation type="submission" date="2019-03" db="EMBL/GenBank/DDBJ databases">
        <title>First draft genome of Liparis tanakae, snailfish: a comprehensive survey of snailfish specific genes.</title>
        <authorList>
            <person name="Kim W."/>
            <person name="Song I."/>
            <person name="Jeong J.-H."/>
            <person name="Kim D."/>
            <person name="Kim S."/>
            <person name="Ryu S."/>
            <person name="Song J.Y."/>
            <person name="Lee S.K."/>
        </authorList>
    </citation>
    <scope>NUCLEOTIDE SEQUENCE [LARGE SCALE GENOMIC DNA]</scope>
    <source>
        <tissue evidence="2">Muscle</tissue>
    </source>
</reference>
<name>A0A4Z2EXH3_9TELE</name>
<gene>
    <name evidence="2" type="ORF">EYF80_056177</name>
</gene>
<dbReference type="Proteomes" id="UP000314294">
    <property type="component" value="Unassembled WGS sequence"/>
</dbReference>
<evidence type="ECO:0000313" key="3">
    <source>
        <dbReference type="Proteomes" id="UP000314294"/>
    </source>
</evidence>
<feature type="region of interest" description="Disordered" evidence="1">
    <location>
        <begin position="60"/>
        <end position="84"/>
    </location>
</feature>
<proteinExistence type="predicted"/>
<organism evidence="2 3">
    <name type="scientific">Liparis tanakae</name>
    <name type="common">Tanaka's snailfish</name>
    <dbReference type="NCBI Taxonomy" id="230148"/>
    <lineage>
        <taxon>Eukaryota</taxon>
        <taxon>Metazoa</taxon>
        <taxon>Chordata</taxon>
        <taxon>Craniata</taxon>
        <taxon>Vertebrata</taxon>
        <taxon>Euteleostomi</taxon>
        <taxon>Actinopterygii</taxon>
        <taxon>Neopterygii</taxon>
        <taxon>Teleostei</taxon>
        <taxon>Neoteleostei</taxon>
        <taxon>Acanthomorphata</taxon>
        <taxon>Eupercaria</taxon>
        <taxon>Perciformes</taxon>
        <taxon>Cottioidei</taxon>
        <taxon>Cottales</taxon>
        <taxon>Liparidae</taxon>
        <taxon>Liparis</taxon>
    </lineage>
</organism>
<comment type="caution">
    <text evidence="2">The sequence shown here is derived from an EMBL/GenBank/DDBJ whole genome shotgun (WGS) entry which is preliminary data.</text>
</comment>
<sequence>MDFIQPEDEAVCRRSREDEAVCRRSWRTRPCADAAERTRPEYLRSHSHASLQFLGKELKNKDAGCSSSDGHRRQATIPHSSYVR</sequence>
<protein>
    <submittedName>
        <fullName evidence="2">Uncharacterized protein</fullName>
    </submittedName>
</protein>
<dbReference type="AlphaFoldDB" id="A0A4Z2EXH3"/>
<evidence type="ECO:0000256" key="1">
    <source>
        <dbReference type="SAM" id="MobiDB-lite"/>
    </source>
</evidence>
<accession>A0A4Z2EXH3</accession>
<dbReference type="EMBL" id="SRLO01002168">
    <property type="protein sequence ID" value="TNN33666.1"/>
    <property type="molecule type" value="Genomic_DNA"/>
</dbReference>
<keyword evidence="3" id="KW-1185">Reference proteome</keyword>